<name>A0A074WT34_9PEZI</name>
<sequence length="396" mass="44857">MPLGTLHKLCIDAEAEEAVLNHSKGFKPLYHAICALSSLSLVLGGQQSFLIEAFQHYDWAISTCIGCAWAEPSSLFYLHFILLIYDICCVAQGIPDQDMWAQHLQHLARLMYCLRKDELDKTQAYILWYILYLDTQSSLAGNDEAGSCVRAHLANGSFLPSWTQLQYAHEDIDSQNDSGNSSTVHDLALFMCKQFAKLSQLALRMRKETKEGKSDVAMRQKCIEDFHYHLYSGWTRRYQVILVRTSSEARLWVDPLSRTMLDFALLQYSTTVIYLHTSMYPGQSLRLSPMRKWVAQHCSKILSLVSNQSLGQHHLSFPLFLAGYASKSIQEKVQAVKLMESMQAVGLSNGSLRSLALLKLIYAEQEARRGSLVKTEDVDWIGFSHEVGIKVVNFSL</sequence>
<accession>A0A074WT34</accession>
<dbReference type="OrthoDB" id="10434273at2759"/>
<keyword evidence="2" id="KW-0539">Nucleus</keyword>
<keyword evidence="4" id="KW-1185">Reference proteome</keyword>
<evidence type="ECO:0008006" key="5">
    <source>
        <dbReference type="Google" id="ProtNLM"/>
    </source>
</evidence>
<dbReference type="HOGENOM" id="CLU_583908_0_0_1"/>
<reference evidence="3 4" key="1">
    <citation type="journal article" date="2014" name="BMC Genomics">
        <title>Genome sequencing of four Aureobasidium pullulans varieties: biotechnological potential, stress tolerance, and description of new species.</title>
        <authorList>
            <person name="Gostin Ar C."/>
            <person name="Ohm R.A."/>
            <person name="Kogej T."/>
            <person name="Sonjak S."/>
            <person name="Turk M."/>
            <person name="Zajc J."/>
            <person name="Zalar P."/>
            <person name="Grube M."/>
            <person name="Sun H."/>
            <person name="Han J."/>
            <person name="Sharma A."/>
            <person name="Chiniquy J."/>
            <person name="Ngan C.Y."/>
            <person name="Lipzen A."/>
            <person name="Barry K."/>
            <person name="Grigoriev I.V."/>
            <person name="Gunde-Cimerman N."/>
        </authorList>
    </citation>
    <scope>NUCLEOTIDE SEQUENCE [LARGE SCALE GENOMIC DNA]</scope>
    <source>
        <strain evidence="3 4">CBS 147.97</strain>
    </source>
</reference>
<dbReference type="GO" id="GO:0000976">
    <property type="term" value="F:transcription cis-regulatory region binding"/>
    <property type="evidence" value="ECO:0007669"/>
    <property type="project" value="TreeGrafter"/>
</dbReference>
<gene>
    <name evidence="3" type="ORF">M436DRAFT_78115</name>
</gene>
<dbReference type="PANTHER" id="PTHR37534:SF49">
    <property type="entry name" value="LYSINE BIOSYNTHESIS REGULATORY PROTEIN LYS14"/>
    <property type="match status" value="1"/>
</dbReference>
<evidence type="ECO:0000313" key="4">
    <source>
        <dbReference type="Proteomes" id="UP000027730"/>
    </source>
</evidence>
<dbReference type="GO" id="GO:0003700">
    <property type="term" value="F:DNA-binding transcription factor activity"/>
    <property type="evidence" value="ECO:0007669"/>
    <property type="project" value="TreeGrafter"/>
</dbReference>
<dbReference type="Proteomes" id="UP000027730">
    <property type="component" value="Unassembled WGS sequence"/>
</dbReference>
<protein>
    <recommendedName>
        <fullName evidence="5">Transcription factor domain-containing protein</fullName>
    </recommendedName>
</protein>
<evidence type="ECO:0000256" key="2">
    <source>
        <dbReference type="ARBA" id="ARBA00023242"/>
    </source>
</evidence>
<evidence type="ECO:0000256" key="1">
    <source>
        <dbReference type="ARBA" id="ARBA00004123"/>
    </source>
</evidence>
<evidence type="ECO:0000313" key="3">
    <source>
        <dbReference type="EMBL" id="KEQ76360.1"/>
    </source>
</evidence>
<comment type="subcellular location">
    <subcellularLocation>
        <location evidence="1">Nucleus</location>
    </subcellularLocation>
</comment>
<dbReference type="PANTHER" id="PTHR37534">
    <property type="entry name" value="TRANSCRIPTIONAL ACTIVATOR PROTEIN UGA3"/>
    <property type="match status" value="1"/>
</dbReference>
<dbReference type="GO" id="GO:0045944">
    <property type="term" value="P:positive regulation of transcription by RNA polymerase II"/>
    <property type="evidence" value="ECO:0007669"/>
    <property type="project" value="TreeGrafter"/>
</dbReference>
<dbReference type="Pfam" id="PF11951">
    <property type="entry name" value="Fungal_trans_2"/>
    <property type="match status" value="1"/>
</dbReference>
<dbReference type="InterPro" id="IPR021858">
    <property type="entry name" value="Fun_TF"/>
</dbReference>
<organism evidence="3 4">
    <name type="scientific">Aureobasidium namibiae CBS 147.97</name>
    <dbReference type="NCBI Taxonomy" id="1043004"/>
    <lineage>
        <taxon>Eukaryota</taxon>
        <taxon>Fungi</taxon>
        <taxon>Dikarya</taxon>
        <taxon>Ascomycota</taxon>
        <taxon>Pezizomycotina</taxon>
        <taxon>Dothideomycetes</taxon>
        <taxon>Dothideomycetidae</taxon>
        <taxon>Dothideales</taxon>
        <taxon>Saccotheciaceae</taxon>
        <taxon>Aureobasidium</taxon>
    </lineage>
</organism>
<dbReference type="EMBL" id="KL584703">
    <property type="protein sequence ID" value="KEQ76360.1"/>
    <property type="molecule type" value="Genomic_DNA"/>
</dbReference>
<proteinExistence type="predicted"/>
<dbReference type="RefSeq" id="XP_013431269.1">
    <property type="nucleotide sequence ID" value="XM_013575815.1"/>
</dbReference>
<dbReference type="AlphaFoldDB" id="A0A074WT34"/>
<dbReference type="GO" id="GO:0005634">
    <property type="term" value="C:nucleus"/>
    <property type="evidence" value="ECO:0007669"/>
    <property type="project" value="UniProtKB-SubCell"/>
</dbReference>
<dbReference type="GeneID" id="25416154"/>